<proteinExistence type="predicted"/>
<keyword evidence="2" id="KW-1185">Reference proteome</keyword>
<accession>A0A917I7Q4</accession>
<dbReference type="Proteomes" id="UP000603912">
    <property type="component" value="Unassembled WGS sequence"/>
</dbReference>
<dbReference type="AlphaFoldDB" id="A0A917I7Q4"/>
<sequence>MAWENVWKGKIADRDVTVDVEDGDRSLRVTAVSSEAPSENAKKAEPNLIEIFPASPDEAMEELLLDMQFDDEAAAEIMSKIPPGLWSEHANVQETPAVG</sequence>
<evidence type="ECO:0000313" key="1">
    <source>
        <dbReference type="EMBL" id="GGH18997.1"/>
    </source>
</evidence>
<dbReference type="RefSeq" id="WP_188517784.1">
    <property type="nucleotide sequence ID" value="NZ_BMES01000002.1"/>
</dbReference>
<gene>
    <name evidence="1" type="ORF">GCM10007036_21560</name>
</gene>
<reference evidence="1" key="2">
    <citation type="submission" date="2020-09" db="EMBL/GenBank/DDBJ databases">
        <authorList>
            <person name="Sun Q."/>
            <person name="Zhou Y."/>
        </authorList>
    </citation>
    <scope>NUCLEOTIDE SEQUENCE</scope>
    <source>
        <strain evidence="1">CGMCC 1.12214</strain>
    </source>
</reference>
<comment type="caution">
    <text evidence="1">The sequence shown here is derived from an EMBL/GenBank/DDBJ whole genome shotgun (WGS) entry which is preliminary data.</text>
</comment>
<evidence type="ECO:0000313" key="2">
    <source>
        <dbReference type="Proteomes" id="UP000603912"/>
    </source>
</evidence>
<dbReference type="EMBL" id="BMES01000002">
    <property type="protein sequence ID" value="GGH18997.1"/>
    <property type="molecule type" value="Genomic_DNA"/>
</dbReference>
<organism evidence="1 2">
    <name type="scientific">Alsobacter metallidurans</name>
    <dbReference type="NCBI Taxonomy" id="340221"/>
    <lineage>
        <taxon>Bacteria</taxon>
        <taxon>Pseudomonadati</taxon>
        <taxon>Pseudomonadota</taxon>
        <taxon>Alphaproteobacteria</taxon>
        <taxon>Hyphomicrobiales</taxon>
        <taxon>Alsobacteraceae</taxon>
        <taxon>Alsobacter</taxon>
    </lineage>
</organism>
<name>A0A917I7Q4_9HYPH</name>
<reference evidence="1" key="1">
    <citation type="journal article" date="2014" name="Int. J. Syst. Evol. Microbiol.">
        <title>Complete genome sequence of Corynebacterium casei LMG S-19264T (=DSM 44701T), isolated from a smear-ripened cheese.</title>
        <authorList>
            <consortium name="US DOE Joint Genome Institute (JGI-PGF)"/>
            <person name="Walter F."/>
            <person name="Albersmeier A."/>
            <person name="Kalinowski J."/>
            <person name="Ruckert C."/>
        </authorList>
    </citation>
    <scope>NUCLEOTIDE SEQUENCE</scope>
    <source>
        <strain evidence="1">CGMCC 1.12214</strain>
    </source>
</reference>
<protein>
    <submittedName>
        <fullName evidence="1">Uncharacterized protein</fullName>
    </submittedName>
</protein>